<evidence type="ECO:0000313" key="2">
    <source>
        <dbReference type="EMBL" id="KAL3807807.1"/>
    </source>
</evidence>
<dbReference type="PANTHER" id="PTHR31223:SF70">
    <property type="entry name" value="LOG FAMILY PROTEIN YJL055W"/>
    <property type="match status" value="1"/>
</dbReference>
<dbReference type="AlphaFoldDB" id="A0ABD3R4G0"/>
<gene>
    <name evidence="2" type="ORF">ACHAXA_004674</name>
</gene>
<evidence type="ECO:0000256" key="1">
    <source>
        <dbReference type="SAM" id="MobiDB-lite"/>
    </source>
</evidence>
<reference evidence="2 3" key="1">
    <citation type="submission" date="2024-10" db="EMBL/GenBank/DDBJ databases">
        <title>Updated reference genomes for cyclostephanoid diatoms.</title>
        <authorList>
            <person name="Roberts W.R."/>
            <person name="Alverson A.J."/>
        </authorList>
    </citation>
    <scope>NUCLEOTIDE SEQUENCE [LARGE SCALE GENOMIC DNA]</scope>
    <source>
        <strain evidence="2 3">AJA228-03</strain>
    </source>
</reference>
<dbReference type="Pfam" id="PF03641">
    <property type="entry name" value="Lysine_decarbox"/>
    <property type="match status" value="1"/>
</dbReference>
<dbReference type="InterPro" id="IPR031100">
    <property type="entry name" value="LOG_fam"/>
</dbReference>
<organism evidence="2 3">
    <name type="scientific">Cyclostephanos tholiformis</name>
    <dbReference type="NCBI Taxonomy" id="382380"/>
    <lineage>
        <taxon>Eukaryota</taxon>
        <taxon>Sar</taxon>
        <taxon>Stramenopiles</taxon>
        <taxon>Ochrophyta</taxon>
        <taxon>Bacillariophyta</taxon>
        <taxon>Coscinodiscophyceae</taxon>
        <taxon>Thalassiosirophycidae</taxon>
        <taxon>Stephanodiscales</taxon>
        <taxon>Stephanodiscaceae</taxon>
        <taxon>Cyclostephanos</taxon>
    </lineage>
</organism>
<protein>
    <submittedName>
        <fullName evidence="2">Uncharacterized protein</fullName>
    </submittedName>
</protein>
<comment type="caution">
    <text evidence="2">The sequence shown here is derived from an EMBL/GenBank/DDBJ whole genome shotgun (WGS) entry which is preliminary data.</text>
</comment>
<dbReference type="PANTHER" id="PTHR31223">
    <property type="entry name" value="LOG FAMILY PROTEIN YJL055W"/>
    <property type="match status" value="1"/>
</dbReference>
<sequence length="308" mass="33913">MTETDKTNPSMPDDDRVPSRPLRVCCYGSSSSRTPSRYTDAAYRLGRALALRGHTCVNGAGSFGCMDAMNVGANDAGGRIVGIIHEKFVQEGGDWFEGTSSVFRPREDGGGGTHEIVIARGNDLQERKRLLVEGADALAVLPGGPGTWDELWEMACARHIGFHSIPIVCVNVDGYYDPFRTMLSRAHDDQLLYKHPSEILHFEETPEAAVEWIESYLAEPKSKGGAVERQKSSKRDKLNRMQSNVSGSTLAVWRHMESFFGDDTKSAWGAEDDGEKWRKIPWRSVLLFTAGLSTGVVVASRMSSGRRA</sequence>
<dbReference type="EMBL" id="JALLPB020000582">
    <property type="protein sequence ID" value="KAL3807807.1"/>
    <property type="molecule type" value="Genomic_DNA"/>
</dbReference>
<name>A0ABD3R4G0_9STRA</name>
<accession>A0ABD3R4G0</accession>
<proteinExistence type="predicted"/>
<feature type="region of interest" description="Disordered" evidence="1">
    <location>
        <begin position="1"/>
        <end position="21"/>
    </location>
</feature>
<dbReference type="FunFam" id="3.40.50.450:FF:000085">
    <property type="entry name" value="Cytokinin riboside 5'-monophosphate phosphoribohydrolase"/>
    <property type="match status" value="1"/>
</dbReference>
<dbReference type="Proteomes" id="UP001530377">
    <property type="component" value="Unassembled WGS sequence"/>
</dbReference>
<dbReference type="Gene3D" id="3.40.50.450">
    <property type="match status" value="1"/>
</dbReference>
<evidence type="ECO:0000313" key="3">
    <source>
        <dbReference type="Proteomes" id="UP001530377"/>
    </source>
</evidence>
<dbReference type="SUPFAM" id="SSF102405">
    <property type="entry name" value="MCP/YpsA-like"/>
    <property type="match status" value="1"/>
</dbReference>
<keyword evidence="3" id="KW-1185">Reference proteome</keyword>